<evidence type="ECO:0000256" key="1">
    <source>
        <dbReference type="ARBA" id="ARBA00000900"/>
    </source>
</evidence>
<evidence type="ECO:0000256" key="2">
    <source>
        <dbReference type="ARBA" id="ARBA00004496"/>
    </source>
</evidence>
<accession>A0ABN9MCC8</accession>
<keyword evidence="4" id="KW-0963">Cytoplasm</keyword>
<keyword evidence="9" id="KW-0832">Ubl conjugation</keyword>
<dbReference type="SMART" id="SM00238">
    <property type="entry name" value="BIR"/>
    <property type="match status" value="2"/>
</dbReference>
<keyword evidence="6" id="KW-0053">Apoptosis</keyword>
<evidence type="ECO:0000256" key="4">
    <source>
        <dbReference type="ARBA" id="ARBA00022490"/>
    </source>
</evidence>
<dbReference type="SUPFAM" id="SSF57924">
    <property type="entry name" value="Inhibitor of apoptosis (IAP) repeat"/>
    <property type="match status" value="2"/>
</dbReference>
<keyword evidence="7" id="KW-0646">Protease inhibitor</keyword>
<dbReference type="Proteomes" id="UP001176940">
    <property type="component" value="Unassembled WGS sequence"/>
</dbReference>
<dbReference type="EMBL" id="CAUEEQ010058114">
    <property type="protein sequence ID" value="CAJ0963729.1"/>
    <property type="molecule type" value="Genomic_DNA"/>
</dbReference>
<sequence>MMRHAAAAIVRDMRHFIGTAADYKKQEWETHALCGPPDEAEGETRVGARVVDHGEAKGISPVVMSCWYWDSSPLAEDRAQCSRLDVSMELDEEVLNRILGSWRSQRVVPKPSAVVKPSMCCEASRLRTLTMWPGPSTICPRYLARVGFYYLGPGDRVQCFCCGVLLTCWEPGDDPRDEHHKFSPSCPFLLGREVGNIPCAGGRDSVDGQILGQLHRFPEDEESTLVVAYPELVEERARLATYSNWPPYAEVTPDVLARAGFFYTGHGDNVKCFHCDGELRNWERRDDPWREHAKWFPRCEFLIQSMGLAYVRGVQDTLFIPESTVSSPESQRSEDSELGPTAAATTHSALKEQHPEAEGGEDVLVPSVTAQDVVRGSLSASELSVNAKEDLPPLLHTNLACGQRTGPLPVSASDSGPY</sequence>
<dbReference type="CDD" id="cd00022">
    <property type="entry name" value="BIR"/>
    <property type="match status" value="2"/>
</dbReference>
<evidence type="ECO:0000256" key="7">
    <source>
        <dbReference type="ARBA" id="ARBA00022704"/>
    </source>
</evidence>
<evidence type="ECO:0000256" key="8">
    <source>
        <dbReference type="ARBA" id="ARBA00022786"/>
    </source>
</evidence>
<keyword evidence="12" id="KW-1185">Reference proteome</keyword>
<keyword evidence="8" id="KW-0833">Ubl conjugation pathway</keyword>
<gene>
    <name evidence="11" type="ORF">RIMI_LOCUS18773263</name>
</gene>
<comment type="catalytic activity">
    <reaction evidence="1">
        <text>S-ubiquitinyl-[E2 ubiquitin-conjugating enzyme]-L-cysteine + [acceptor protein]-L-lysine = [E2 ubiquitin-conjugating enzyme]-L-cysteine + N(6)-ubiquitinyl-[acceptor protein]-L-lysine.</text>
        <dbReference type="EC" id="2.3.2.27"/>
    </reaction>
</comment>
<dbReference type="EC" id="2.3.2.27" evidence="3"/>
<comment type="subcellular location">
    <subcellularLocation>
        <location evidence="2">Cytoplasm</location>
    </subcellularLocation>
</comment>
<evidence type="ECO:0000256" key="9">
    <source>
        <dbReference type="ARBA" id="ARBA00022843"/>
    </source>
</evidence>
<reference evidence="11" key="1">
    <citation type="submission" date="2023-07" db="EMBL/GenBank/DDBJ databases">
        <authorList>
            <person name="Stuckert A."/>
        </authorList>
    </citation>
    <scope>NUCLEOTIDE SEQUENCE</scope>
</reference>
<evidence type="ECO:0000256" key="3">
    <source>
        <dbReference type="ARBA" id="ARBA00012483"/>
    </source>
</evidence>
<dbReference type="PANTHER" id="PTHR10044">
    <property type="entry name" value="INHIBITOR OF APOPTOSIS"/>
    <property type="match status" value="1"/>
</dbReference>
<feature type="region of interest" description="Disordered" evidence="10">
    <location>
        <begin position="397"/>
        <end position="418"/>
    </location>
</feature>
<proteinExistence type="predicted"/>
<dbReference type="PROSITE" id="PS50143">
    <property type="entry name" value="BIR_REPEAT_2"/>
    <property type="match status" value="2"/>
</dbReference>
<name>A0ABN9MCC8_9NEOB</name>
<organism evidence="11 12">
    <name type="scientific">Ranitomeya imitator</name>
    <name type="common">mimic poison frog</name>
    <dbReference type="NCBI Taxonomy" id="111125"/>
    <lineage>
        <taxon>Eukaryota</taxon>
        <taxon>Metazoa</taxon>
        <taxon>Chordata</taxon>
        <taxon>Craniata</taxon>
        <taxon>Vertebrata</taxon>
        <taxon>Euteleostomi</taxon>
        <taxon>Amphibia</taxon>
        <taxon>Batrachia</taxon>
        <taxon>Anura</taxon>
        <taxon>Neobatrachia</taxon>
        <taxon>Hyloidea</taxon>
        <taxon>Dendrobatidae</taxon>
        <taxon>Dendrobatinae</taxon>
        <taxon>Ranitomeya</taxon>
    </lineage>
</organism>
<protein>
    <recommendedName>
        <fullName evidence="3">RING-type E3 ubiquitin transferase</fullName>
        <ecNumber evidence="3">2.3.2.27</ecNumber>
    </recommendedName>
</protein>
<evidence type="ECO:0000313" key="11">
    <source>
        <dbReference type="EMBL" id="CAJ0963729.1"/>
    </source>
</evidence>
<dbReference type="PANTHER" id="PTHR10044:SF163">
    <property type="entry name" value="BACULOVIRAL IAP REPEAT-CONTAINING PROTEIN 7"/>
    <property type="match status" value="1"/>
</dbReference>
<dbReference type="InterPro" id="IPR001370">
    <property type="entry name" value="BIR_rpt"/>
</dbReference>
<evidence type="ECO:0000256" key="6">
    <source>
        <dbReference type="ARBA" id="ARBA00022703"/>
    </source>
</evidence>
<evidence type="ECO:0000313" key="12">
    <source>
        <dbReference type="Proteomes" id="UP001176940"/>
    </source>
</evidence>
<comment type="caution">
    <text evidence="11">The sequence shown here is derived from an EMBL/GenBank/DDBJ whole genome shotgun (WGS) entry which is preliminary data.</text>
</comment>
<dbReference type="Pfam" id="PF00653">
    <property type="entry name" value="BIR"/>
    <property type="match status" value="2"/>
</dbReference>
<dbReference type="InterPro" id="IPR050784">
    <property type="entry name" value="IAP"/>
</dbReference>
<dbReference type="PROSITE" id="PS01282">
    <property type="entry name" value="BIR_REPEAT_1"/>
    <property type="match status" value="1"/>
</dbReference>
<keyword evidence="7" id="KW-0789">Thiol protease inhibitor</keyword>
<evidence type="ECO:0000256" key="5">
    <source>
        <dbReference type="ARBA" id="ARBA00022679"/>
    </source>
</evidence>
<keyword evidence="5" id="KW-0808">Transferase</keyword>
<feature type="region of interest" description="Disordered" evidence="10">
    <location>
        <begin position="323"/>
        <end position="364"/>
    </location>
</feature>
<evidence type="ECO:0000256" key="10">
    <source>
        <dbReference type="SAM" id="MobiDB-lite"/>
    </source>
</evidence>
<dbReference type="Gene3D" id="1.10.1170.10">
    <property type="entry name" value="Inhibitor Of Apoptosis Protein (2mihbC-IAP-1), Chain A"/>
    <property type="match status" value="2"/>
</dbReference>